<dbReference type="GO" id="GO:0006412">
    <property type="term" value="P:translation"/>
    <property type="evidence" value="ECO:0007669"/>
    <property type="project" value="InterPro"/>
</dbReference>
<dbReference type="EMBL" id="UINC01068991">
    <property type="protein sequence ID" value="SVC02025.1"/>
    <property type="molecule type" value="Genomic_DNA"/>
</dbReference>
<evidence type="ECO:0000313" key="4">
    <source>
        <dbReference type="EMBL" id="SVC02025.1"/>
    </source>
</evidence>
<dbReference type="GO" id="GO:1990904">
    <property type="term" value="C:ribonucleoprotein complex"/>
    <property type="evidence" value="ECO:0007669"/>
    <property type="project" value="UniProtKB-KW"/>
</dbReference>
<name>A0A382IRP0_9ZZZZ</name>
<dbReference type="GO" id="GO:0005840">
    <property type="term" value="C:ribosome"/>
    <property type="evidence" value="ECO:0007669"/>
    <property type="project" value="UniProtKB-KW"/>
</dbReference>
<dbReference type="InterPro" id="IPR023573">
    <property type="entry name" value="Ribosomal_eL20_dom"/>
</dbReference>
<keyword evidence="2" id="KW-0687">Ribonucleoprotein</keyword>
<dbReference type="Gene3D" id="3.10.20.10">
    <property type="match status" value="1"/>
</dbReference>
<dbReference type="NCBIfam" id="NF001981">
    <property type="entry name" value="PRK00773.1-1"/>
    <property type="match status" value="1"/>
</dbReference>
<dbReference type="HAMAP" id="MF_00273">
    <property type="entry name" value="Ribosomal_eL20"/>
    <property type="match status" value="1"/>
</dbReference>
<keyword evidence="1" id="KW-0689">Ribosomal protein</keyword>
<dbReference type="Pfam" id="PF01775">
    <property type="entry name" value="Ribosomal_L18A"/>
    <property type="match status" value="1"/>
</dbReference>
<reference evidence="4" key="1">
    <citation type="submission" date="2018-05" db="EMBL/GenBank/DDBJ databases">
        <authorList>
            <person name="Lanie J.A."/>
            <person name="Ng W.-L."/>
            <person name="Kazmierczak K.M."/>
            <person name="Andrzejewski T.M."/>
            <person name="Davidsen T.M."/>
            <person name="Wayne K.J."/>
            <person name="Tettelin H."/>
            <person name="Glass J.I."/>
            <person name="Rusch D."/>
            <person name="Podicherti R."/>
            <person name="Tsui H.-C.T."/>
            <person name="Winkler M.E."/>
        </authorList>
    </citation>
    <scope>NUCLEOTIDE SEQUENCE</scope>
</reference>
<evidence type="ECO:0000256" key="1">
    <source>
        <dbReference type="ARBA" id="ARBA00022980"/>
    </source>
</evidence>
<dbReference type="InterPro" id="IPR028877">
    <property type="entry name" value="Ribosomal_eL20"/>
</dbReference>
<dbReference type="SUPFAM" id="SSF160374">
    <property type="entry name" value="RplX-like"/>
    <property type="match status" value="1"/>
</dbReference>
<protein>
    <recommendedName>
        <fullName evidence="3">Large ribosomal subunit protein eL20 domain-containing protein</fullName>
    </recommendedName>
</protein>
<proteinExistence type="inferred from homology"/>
<organism evidence="4">
    <name type="scientific">marine metagenome</name>
    <dbReference type="NCBI Taxonomy" id="408172"/>
    <lineage>
        <taxon>unclassified sequences</taxon>
        <taxon>metagenomes</taxon>
        <taxon>ecological metagenomes</taxon>
    </lineage>
</organism>
<dbReference type="AlphaFoldDB" id="A0A382IRP0"/>
<evidence type="ECO:0000256" key="2">
    <source>
        <dbReference type="ARBA" id="ARBA00023274"/>
    </source>
</evidence>
<feature type="domain" description="Large ribosomal subunit protein eL20" evidence="3">
    <location>
        <begin position="1"/>
        <end position="54"/>
    </location>
</feature>
<dbReference type="GO" id="GO:0003735">
    <property type="term" value="F:structural constituent of ribosome"/>
    <property type="evidence" value="ECO:0007669"/>
    <property type="project" value="InterPro"/>
</dbReference>
<evidence type="ECO:0000259" key="3">
    <source>
        <dbReference type="Pfam" id="PF01775"/>
    </source>
</evidence>
<gene>
    <name evidence="4" type="ORF">METZ01_LOCUS254879</name>
</gene>
<accession>A0A382IRP0</accession>
<sequence length="81" mass="9066">MKAYRATGGFSYGKNSQEFSIDIVAADDDDAWHRIYSNFGSRHGVPRRFINVDSLVEIDPSDSTAPVVVAHFRDITTSEEE</sequence>